<dbReference type="PANTHER" id="PTHR48167">
    <property type="entry name" value="EXPRESSED PROTEIN"/>
    <property type="match status" value="1"/>
</dbReference>
<dbReference type="PANTHER" id="PTHR48167:SF2">
    <property type="entry name" value="EXPRESSED PROTEIN"/>
    <property type="match status" value="1"/>
</dbReference>
<evidence type="ECO:0000313" key="2">
    <source>
        <dbReference type="Proteomes" id="UP001359559"/>
    </source>
</evidence>
<dbReference type="Proteomes" id="UP001359559">
    <property type="component" value="Unassembled WGS sequence"/>
</dbReference>
<dbReference type="EMBL" id="JAYKXN010000008">
    <property type="protein sequence ID" value="KAK7262999.1"/>
    <property type="molecule type" value="Genomic_DNA"/>
</dbReference>
<accession>A0AAN9ETR4</accession>
<evidence type="ECO:0008006" key="3">
    <source>
        <dbReference type="Google" id="ProtNLM"/>
    </source>
</evidence>
<protein>
    <recommendedName>
        <fullName evidence="3">Ribosomal protein S24e family protein</fullName>
    </recommendedName>
</protein>
<dbReference type="AlphaFoldDB" id="A0AAN9ETR4"/>
<organism evidence="1 2">
    <name type="scientific">Clitoria ternatea</name>
    <name type="common">Butterfly pea</name>
    <dbReference type="NCBI Taxonomy" id="43366"/>
    <lineage>
        <taxon>Eukaryota</taxon>
        <taxon>Viridiplantae</taxon>
        <taxon>Streptophyta</taxon>
        <taxon>Embryophyta</taxon>
        <taxon>Tracheophyta</taxon>
        <taxon>Spermatophyta</taxon>
        <taxon>Magnoliopsida</taxon>
        <taxon>eudicotyledons</taxon>
        <taxon>Gunneridae</taxon>
        <taxon>Pentapetalae</taxon>
        <taxon>rosids</taxon>
        <taxon>fabids</taxon>
        <taxon>Fabales</taxon>
        <taxon>Fabaceae</taxon>
        <taxon>Papilionoideae</taxon>
        <taxon>50 kb inversion clade</taxon>
        <taxon>NPAAA clade</taxon>
        <taxon>indigoferoid/millettioid clade</taxon>
        <taxon>Phaseoleae</taxon>
        <taxon>Clitoria</taxon>
    </lineage>
</organism>
<gene>
    <name evidence="1" type="ORF">RJT34_30583</name>
</gene>
<evidence type="ECO:0000313" key="1">
    <source>
        <dbReference type="EMBL" id="KAK7262999.1"/>
    </source>
</evidence>
<sequence>MSASIVRASMRSKCALVQISHHRFPTRFFSSVEKQQPPQNSTAPPPFFHTDDAGVTYGRLLGIHRHALKTDIINCLEGCNLTLEDVKVEYNRSFLPLAMMLQFPTRYSYDNAIRVLVRKGRLYKLERADRSQWDIVTPYDGKTILIQGIPRNAVFEDISRILTGCEYDASSINLFLRPGEGIGSDPIKMATVRFHSRTEAMNAYITKTATFCQNHRILIEVLQ</sequence>
<reference evidence="1 2" key="1">
    <citation type="submission" date="2024-01" db="EMBL/GenBank/DDBJ databases">
        <title>The genomes of 5 underutilized Papilionoideae crops provide insights into root nodulation and disease resistance.</title>
        <authorList>
            <person name="Yuan L."/>
        </authorList>
    </citation>
    <scope>NUCLEOTIDE SEQUENCE [LARGE SCALE GENOMIC DNA]</scope>
    <source>
        <strain evidence="1">LY-2023</strain>
        <tissue evidence="1">Leaf</tissue>
    </source>
</reference>
<proteinExistence type="predicted"/>
<keyword evidence="2" id="KW-1185">Reference proteome</keyword>
<comment type="caution">
    <text evidence="1">The sequence shown here is derived from an EMBL/GenBank/DDBJ whole genome shotgun (WGS) entry which is preliminary data.</text>
</comment>
<name>A0AAN9ETR4_CLITE</name>